<dbReference type="Pfam" id="PF00557">
    <property type="entry name" value="Peptidase_M24"/>
    <property type="match status" value="1"/>
</dbReference>
<evidence type="ECO:0000256" key="3">
    <source>
        <dbReference type="ARBA" id="ARBA00022801"/>
    </source>
</evidence>
<dbReference type="InterPro" id="IPR000994">
    <property type="entry name" value="Pept_M24"/>
</dbReference>
<comment type="similarity">
    <text evidence="1">Belongs to the peptidase M24B family.</text>
</comment>
<dbReference type="InterPro" id="IPR029149">
    <property type="entry name" value="Creatin/AminoP/Spt16_N"/>
</dbReference>
<dbReference type="InterPro" id="IPR032416">
    <property type="entry name" value="Peptidase_M24_C"/>
</dbReference>
<keyword evidence="2" id="KW-0479">Metal-binding</keyword>
<dbReference type="Proteomes" id="UP000663629">
    <property type="component" value="Chromosome 1"/>
</dbReference>
<dbReference type="InterPro" id="IPR000587">
    <property type="entry name" value="Creatinase_N"/>
</dbReference>
<evidence type="ECO:0000256" key="2">
    <source>
        <dbReference type="ARBA" id="ARBA00022723"/>
    </source>
</evidence>
<keyword evidence="3" id="KW-0378">Hydrolase</keyword>
<evidence type="ECO:0000313" key="8">
    <source>
        <dbReference type="Proteomes" id="UP000663629"/>
    </source>
</evidence>
<keyword evidence="7" id="KW-0031">Aminopeptidase</keyword>
<dbReference type="Gene3D" id="3.90.230.10">
    <property type="entry name" value="Creatinase/methionine aminopeptidase superfamily"/>
    <property type="match status" value="1"/>
</dbReference>
<dbReference type="Pfam" id="PF16189">
    <property type="entry name" value="Creatinase_N_2"/>
    <property type="match status" value="1"/>
</dbReference>
<dbReference type="GO" id="GO:0004177">
    <property type="term" value="F:aminopeptidase activity"/>
    <property type="evidence" value="ECO:0007669"/>
    <property type="project" value="UniProtKB-KW"/>
</dbReference>
<feature type="domain" description="Creatinase N-terminal" evidence="5">
    <location>
        <begin position="17"/>
        <end position="140"/>
    </location>
</feature>
<dbReference type="Pfam" id="PF01321">
    <property type="entry name" value="Creatinase_N"/>
    <property type="match status" value="1"/>
</dbReference>
<dbReference type="InterPro" id="IPR033740">
    <property type="entry name" value="Pept_M24B"/>
</dbReference>
<dbReference type="PANTHER" id="PTHR43763">
    <property type="entry name" value="XAA-PRO AMINOPEPTIDASE 1"/>
    <property type="match status" value="1"/>
</dbReference>
<dbReference type="InterPro" id="IPR036005">
    <property type="entry name" value="Creatinase/aminopeptidase-like"/>
</dbReference>
<dbReference type="InterPro" id="IPR050422">
    <property type="entry name" value="X-Pro_aminopeptidase_P"/>
</dbReference>
<dbReference type="Pfam" id="PF16188">
    <property type="entry name" value="Peptidase_M24_C"/>
    <property type="match status" value="1"/>
</dbReference>
<reference evidence="7 8" key="1">
    <citation type="submission" date="2021-02" db="EMBL/GenBank/DDBJ databases">
        <title>Paracoccus methylovroum sp.nov., a new methanol and methylamine utilizing methylotrophic denitrifer.</title>
        <authorList>
            <person name="Timsy T."/>
            <person name="Behrendt U."/>
            <person name="Ulrich A."/>
            <person name="Spanner T."/>
            <person name="Foesel B.U."/>
            <person name="Horn M.A."/>
            <person name="Kolb S."/>
        </authorList>
    </citation>
    <scope>NUCLEOTIDE SEQUENCE [LARGE SCALE GENOMIC DNA]</scope>
    <source>
        <strain evidence="7 8">H4-D09</strain>
    </source>
</reference>
<dbReference type="SUPFAM" id="SSF55920">
    <property type="entry name" value="Creatinase/aminopeptidase"/>
    <property type="match status" value="1"/>
</dbReference>
<evidence type="ECO:0000259" key="4">
    <source>
        <dbReference type="Pfam" id="PF00557"/>
    </source>
</evidence>
<dbReference type="EMBL" id="CP070368">
    <property type="protein sequence ID" value="QRZ12587.1"/>
    <property type="molecule type" value="Genomic_DNA"/>
</dbReference>
<dbReference type="Gene3D" id="3.40.350.10">
    <property type="entry name" value="Creatinase/prolidase N-terminal domain"/>
    <property type="match status" value="2"/>
</dbReference>
<keyword evidence="8" id="KW-1185">Reference proteome</keyword>
<accession>A0ABX7JEC7</accession>
<evidence type="ECO:0000259" key="5">
    <source>
        <dbReference type="Pfam" id="PF01321"/>
    </source>
</evidence>
<evidence type="ECO:0000259" key="6">
    <source>
        <dbReference type="Pfam" id="PF16188"/>
    </source>
</evidence>
<feature type="domain" description="Peptidase M24 C-terminal" evidence="6">
    <location>
        <begin position="541"/>
        <end position="601"/>
    </location>
</feature>
<name>A0ABX7JEC7_9RHOB</name>
<keyword evidence="7" id="KW-0645">Protease</keyword>
<protein>
    <submittedName>
        <fullName evidence="7">Aminopeptidase P family protein</fullName>
    </submittedName>
</protein>
<dbReference type="CDD" id="cd01085">
    <property type="entry name" value="APP"/>
    <property type="match status" value="1"/>
</dbReference>
<evidence type="ECO:0000256" key="1">
    <source>
        <dbReference type="ARBA" id="ARBA00008766"/>
    </source>
</evidence>
<dbReference type="RefSeq" id="WP_205293619.1">
    <property type="nucleotide sequence ID" value="NZ_CP070368.1"/>
</dbReference>
<organism evidence="7 8">
    <name type="scientific">Paracoccus methylovorus</name>
    <dbReference type="NCBI Taxonomy" id="2812658"/>
    <lineage>
        <taxon>Bacteria</taxon>
        <taxon>Pseudomonadati</taxon>
        <taxon>Pseudomonadota</taxon>
        <taxon>Alphaproteobacteria</taxon>
        <taxon>Rhodobacterales</taxon>
        <taxon>Paracoccaceae</taxon>
        <taxon>Paracoccus</taxon>
    </lineage>
</organism>
<proteinExistence type="inferred from homology"/>
<dbReference type="PANTHER" id="PTHR43763:SF6">
    <property type="entry name" value="XAA-PRO AMINOPEPTIDASE 1"/>
    <property type="match status" value="1"/>
</dbReference>
<gene>
    <name evidence="7" type="ORF">JWJ88_08175</name>
</gene>
<evidence type="ECO:0000313" key="7">
    <source>
        <dbReference type="EMBL" id="QRZ12587.1"/>
    </source>
</evidence>
<sequence length="603" mass="65404">MFQTYDSHSDPAAHPPRLAELRRELATRRLDGFLIPRADAHQGEYVAARDARLAWLTGFTGSAGFCIVTPDRAGVFIDGRYRVQVKAEVEPAHFTPVPWPETKPADWLREALPEGGRIGYDPWLHTRHEIREMEKGLAGSGIALIAVAANPVDAIWTDQPEAPVGIVRLWPDEIAGETAAEKRARIAGMLRAAGQQAAVLSLPDSVSWLLNIRGADVPKNPVVQAFAIIEENGHVAIFTNPAKFPAEVRSALGNEVAVLPLDALTPALTNLAGPVRIDPATAPDQVFSLVESMKTPIIEAQDPVILPKACKNAAEIAGMRAAHLQDGAAVTELLCWLDARAPQLDAEPLTEIDVAKKLEELRRARGILDISFDTISATGPHAAIPHYHVSEASNLRILPDHVLLVDSGGQYGNGTTDITRTMPMGPCDSAVRRPYTRVLQGMIALSQVQFPRGLAGCHLDALARAPLWSEGMDYDHGTGHGVGAGLSVHEGPVRISRISEIALQPGMILSNEPGYYREGEFGIRIENLIVVEAKGSPDGREMLGFGTLTLAPIDRRLIQPGLLTPAEIAWLDAYHQRVWDEISPLVEGEARDWLFLATRPLEG</sequence>
<dbReference type="SUPFAM" id="SSF53092">
    <property type="entry name" value="Creatinase/prolidase N-terminal domain"/>
    <property type="match status" value="1"/>
</dbReference>
<feature type="domain" description="Peptidase M24" evidence="4">
    <location>
        <begin position="318"/>
        <end position="532"/>
    </location>
</feature>